<dbReference type="PROSITE" id="PS50222">
    <property type="entry name" value="EF_HAND_2"/>
    <property type="match status" value="2"/>
</dbReference>
<dbReference type="Gene3D" id="1.10.238.10">
    <property type="entry name" value="EF-hand"/>
    <property type="match status" value="1"/>
</dbReference>
<dbReference type="EMBL" id="CAJOBC010000317">
    <property type="protein sequence ID" value="CAF3570703.1"/>
    <property type="molecule type" value="Genomic_DNA"/>
</dbReference>
<evidence type="ECO:0000256" key="1">
    <source>
        <dbReference type="ARBA" id="ARBA00022737"/>
    </source>
</evidence>
<keyword evidence="8" id="KW-1185">Reference proteome</keyword>
<gene>
    <name evidence="5" type="ORF">GPM918_LOCUS2780</name>
    <name evidence="4" type="ORF">OVA965_LOCUS3609</name>
    <name evidence="7" type="ORF">SRO942_LOCUS2780</name>
    <name evidence="6" type="ORF">TMI583_LOCUS3608</name>
</gene>
<dbReference type="EMBL" id="CAJNOQ010000317">
    <property type="protein sequence ID" value="CAF0786809.1"/>
    <property type="molecule type" value="Genomic_DNA"/>
</dbReference>
<evidence type="ECO:0000313" key="6">
    <source>
        <dbReference type="EMBL" id="CAF3562667.1"/>
    </source>
</evidence>
<accession>A0A813RNC6</accession>
<dbReference type="OrthoDB" id="26525at2759"/>
<dbReference type="Proteomes" id="UP000682733">
    <property type="component" value="Unassembled WGS sequence"/>
</dbReference>
<name>A0A813RNC6_9BILA</name>
<dbReference type="PANTHER" id="PTHR23050">
    <property type="entry name" value="CALCIUM BINDING PROTEIN"/>
    <property type="match status" value="1"/>
</dbReference>
<comment type="caution">
    <text evidence="5">The sequence shown here is derived from an EMBL/GenBank/DDBJ whole genome shotgun (WGS) entry which is preliminary data.</text>
</comment>
<keyword evidence="1" id="KW-0677">Repeat</keyword>
<dbReference type="InterPro" id="IPR011992">
    <property type="entry name" value="EF-hand-dom_pair"/>
</dbReference>
<evidence type="ECO:0000313" key="8">
    <source>
        <dbReference type="Proteomes" id="UP000663829"/>
    </source>
</evidence>
<keyword evidence="2" id="KW-0106">Calcium</keyword>
<dbReference type="Proteomes" id="UP000663829">
    <property type="component" value="Unassembled WGS sequence"/>
</dbReference>
<evidence type="ECO:0000259" key="3">
    <source>
        <dbReference type="PROSITE" id="PS50222"/>
    </source>
</evidence>
<organism evidence="5 8">
    <name type="scientific">Didymodactylos carnosus</name>
    <dbReference type="NCBI Taxonomy" id="1234261"/>
    <lineage>
        <taxon>Eukaryota</taxon>
        <taxon>Metazoa</taxon>
        <taxon>Spiralia</taxon>
        <taxon>Gnathifera</taxon>
        <taxon>Rotifera</taxon>
        <taxon>Eurotatoria</taxon>
        <taxon>Bdelloidea</taxon>
        <taxon>Philodinida</taxon>
        <taxon>Philodinidae</taxon>
        <taxon>Didymodactylos</taxon>
    </lineage>
</organism>
<reference evidence="5" key="1">
    <citation type="submission" date="2021-02" db="EMBL/GenBank/DDBJ databases">
        <authorList>
            <person name="Nowell W R."/>
        </authorList>
    </citation>
    <scope>NUCLEOTIDE SEQUENCE</scope>
</reference>
<dbReference type="SMART" id="SM00054">
    <property type="entry name" value="EFh"/>
    <property type="match status" value="2"/>
</dbReference>
<dbReference type="AlphaFoldDB" id="A0A813RNC6"/>
<dbReference type="FunFam" id="1.10.238.10:FF:000001">
    <property type="entry name" value="Calmodulin 1"/>
    <property type="match status" value="1"/>
</dbReference>
<dbReference type="InterPro" id="IPR018247">
    <property type="entry name" value="EF_Hand_1_Ca_BS"/>
</dbReference>
<dbReference type="Proteomes" id="UP000681722">
    <property type="component" value="Unassembled WGS sequence"/>
</dbReference>
<dbReference type="CDD" id="cd00051">
    <property type="entry name" value="EFh"/>
    <property type="match status" value="1"/>
</dbReference>
<evidence type="ECO:0000256" key="2">
    <source>
        <dbReference type="ARBA" id="ARBA00022837"/>
    </source>
</evidence>
<dbReference type="Proteomes" id="UP000677228">
    <property type="component" value="Unassembled WGS sequence"/>
</dbReference>
<evidence type="ECO:0000313" key="4">
    <source>
        <dbReference type="EMBL" id="CAF0781036.1"/>
    </source>
</evidence>
<evidence type="ECO:0000313" key="5">
    <source>
        <dbReference type="EMBL" id="CAF0786809.1"/>
    </source>
</evidence>
<protein>
    <recommendedName>
        <fullName evidence="3">EF-hand domain-containing protein</fullName>
    </recommendedName>
</protein>
<dbReference type="SUPFAM" id="SSF47473">
    <property type="entry name" value="EF-hand"/>
    <property type="match status" value="1"/>
</dbReference>
<dbReference type="Pfam" id="PF13499">
    <property type="entry name" value="EF-hand_7"/>
    <property type="match status" value="1"/>
</dbReference>
<dbReference type="InterPro" id="IPR002048">
    <property type="entry name" value="EF_hand_dom"/>
</dbReference>
<sequence length="77" mass="8763">MSRKVSTSDDKEELTEAFKVFDIDGNNLIDAEELRQVMNNLGEKLTREEAEEMIREADTDGDGRLTFEGKIEKILIA</sequence>
<dbReference type="PROSITE" id="PS00018">
    <property type="entry name" value="EF_HAND_1"/>
    <property type="match status" value="1"/>
</dbReference>
<dbReference type="EMBL" id="CAJNOK010000880">
    <property type="protein sequence ID" value="CAF0781036.1"/>
    <property type="molecule type" value="Genomic_DNA"/>
</dbReference>
<proteinExistence type="predicted"/>
<dbReference type="EMBL" id="CAJOBA010000880">
    <property type="protein sequence ID" value="CAF3562667.1"/>
    <property type="molecule type" value="Genomic_DNA"/>
</dbReference>
<feature type="domain" description="EF-hand" evidence="3">
    <location>
        <begin position="45"/>
        <end position="77"/>
    </location>
</feature>
<dbReference type="InterPro" id="IPR050145">
    <property type="entry name" value="Centrin_CML-like"/>
</dbReference>
<evidence type="ECO:0000313" key="7">
    <source>
        <dbReference type="EMBL" id="CAF3570703.1"/>
    </source>
</evidence>
<feature type="domain" description="EF-hand" evidence="3">
    <location>
        <begin position="9"/>
        <end position="44"/>
    </location>
</feature>
<dbReference type="GO" id="GO:0005509">
    <property type="term" value="F:calcium ion binding"/>
    <property type="evidence" value="ECO:0007669"/>
    <property type="project" value="InterPro"/>
</dbReference>